<feature type="chain" id="PRO_5037323726" evidence="2">
    <location>
        <begin position="24"/>
        <end position="335"/>
    </location>
</feature>
<feature type="signal peptide" evidence="2">
    <location>
        <begin position="1"/>
        <end position="23"/>
    </location>
</feature>
<protein>
    <submittedName>
        <fullName evidence="3">DUF3108 domain-containing protein</fullName>
    </submittedName>
</protein>
<proteinExistence type="predicted"/>
<gene>
    <name evidence="3" type="ORF">I5803_12315</name>
</gene>
<keyword evidence="2" id="KW-0732">Signal</keyword>
<dbReference type="Proteomes" id="UP000651050">
    <property type="component" value="Unassembled WGS sequence"/>
</dbReference>
<keyword evidence="4" id="KW-1185">Reference proteome</keyword>
<evidence type="ECO:0000313" key="4">
    <source>
        <dbReference type="Proteomes" id="UP000651050"/>
    </source>
</evidence>
<dbReference type="Pfam" id="PF11306">
    <property type="entry name" value="DUF3108"/>
    <property type="match status" value="1"/>
</dbReference>
<dbReference type="AlphaFoldDB" id="A0A931H5G5"/>
<sequence length="335" mass="35906">MTARPLLALTVLVLGAHALLLRAAPAVVVPDSAQHLRPLVIRTFAPESAAPPPTPQAPPVVAAIASVEAPAPNVVRRPSAAPRTLSSPRIVSPGAQPPAPPERVAAVTPPAKAHSSAQRATKVAVADSMRLRYRVDVRVRGIPLQGEGLLVWRREGDGYEAQLEVSSPIYPKRTQRSTGRITADGIAPTRFSDKGRGSEEAAHFERDKDIVSFSGNHPEAPLQAGAQDRLTVILQLGALLAGEPARYPQGATITIQTAGTRDAEPWSFTVEGEEDLTLPGGKVTAVKLQRNPRKEFDQKVELWLAPGMAYAPVRVRLTQPNGDWVDQQWSSTDRG</sequence>
<evidence type="ECO:0000256" key="2">
    <source>
        <dbReference type="SAM" id="SignalP"/>
    </source>
</evidence>
<comment type="caution">
    <text evidence="3">The sequence shown here is derived from an EMBL/GenBank/DDBJ whole genome shotgun (WGS) entry which is preliminary data.</text>
</comment>
<evidence type="ECO:0000313" key="3">
    <source>
        <dbReference type="EMBL" id="MBG9388808.1"/>
    </source>
</evidence>
<reference evidence="3" key="1">
    <citation type="submission" date="2020-11" db="EMBL/GenBank/DDBJ databases">
        <title>Bacterial whole genome sequence for Caenimonas sp. DR4.4.</title>
        <authorList>
            <person name="Le V."/>
            <person name="Ko S.-R."/>
            <person name="Ahn C.-Y."/>
            <person name="Oh H.-M."/>
        </authorList>
    </citation>
    <scope>NUCLEOTIDE SEQUENCE</scope>
    <source>
        <strain evidence="3">DR4.4</strain>
    </source>
</reference>
<dbReference type="RefSeq" id="WP_196986641.1">
    <property type="nucleotide sequence ID" value="NZ_JADWYS010000001.1"/>
</dbReference>
<organism evidence="3 4">
    <name type="scientific">Caenimonas aquaedulcis</name>
    <dbReference type="NCBI Taxonomy" id="2793270"/>
    <lineage>
        <taxon>Bacteria</taxon>
        <taxon>Pseudomonadati</taxon>
        <taxon>Pseudomonadota</taxon>
        <taxon>Betaproteobacteria</taxon>
        <taxon>Burkholderiales</taxon>
        <taxon>Comamonadaceae</taxon>
        <taxon>Caenimonas</taxon>
    </lineage>
</organism>
<name>A0A931H5G5_9BURK</name>
<accession>A0A931H5G5</accession>
<feature type="region of interest" description="Disordered" evidence="1">
    <location>
        <begin position="75"/>
        <end position="120"/>
    </location>
</feature>
<evidence type="ECO:0000256" key="1">
    <source>
        <dbReference type="SAM" id="MobiDB-lite"/>
    </source>
</evidence>
<dbReference type="EMBL" id="JADWYS010000001">
    <property type="protein sequence ID" value="MBG9388808.1"/>
    <property type="molecule type" value="Genomic_DNA"/>
</dbReference>
<dbReference type="InterPro" id="IPR021457">
    <property type="entry name" value="DUF3108"/>
</dbReference>